<accession>A0ABR4IFF0</accession>
<dbReference type="PROSITE" id="PS50181">
    <property type="entry name" value="FBOX"/>
    <property type="match status" value="1"/>
</dbReference>
<evidence type="ECO:0000259" key="2">
    <source>
        <dbReference type="PROSITE" id="PS50181"/>
    </source>
</evidence>
<reference evidence="3 4" key="1">
    <citation type="submission" date="2024-07" db="EMBL/GenBank/DDBJ databases">
        <title>Section-level genome sequencing and comparative genomics of Aspergillus sections Usti and Cavernicolus.</title>
        <authorList>
            <consortium name="Lawrence Berkeley National Laboratory"/>
            <person name="Nybo J.L."/>
            <person name="Vesth T.C."/>
            <person name="Theobald S."/>
            <person name="Frisvad J.C."/>
            <person name="Larsen T.O."/>
            <person name="Kjaerboelling I."/>
            <person name="Rothschild-Mancinelli K."/>
            <person name="Lyhne E.K."/>
            <person name="Kogle M.E."/>
            <person name="Barry K."/>
            <person name="Clum A."/>
            <person name="Na H."/>
            <person name="Ledsgaard L."/>
            <person name="Lin J."/>
            <person name="Lipzen A."/>
            <person name="Kuo A."/>
            <person name="Riley R."/>
            <person name="Mondo S."/>
            <person name="LaButti K."/>
            <person name="Haridas S."/>
            <person name="Pangalinan J."/>
            <person name="Salamov A.A."/>
            <person name="Simmons B.A."/>
            <person name="Magnuson J.K."/>
            <person name="Chen J."/>
            <person name="Drula E."/>
            <person name="Henrissat B."/>
            <person name="Wiebenga A."/>
            <person name="Lubbers R.J."/>
            <person name="Gomes A.C."/>
            <person name="Makela M.R."/>
            <person name="Stajich J."/>
            <person name="Grigoriev I.V."/>
            <person name="Mortensen U.H."/>
            <person name="De vries R.P."/>
            <person name="Baker S.E."/>
            <person name="Andersen M.R."/>
        </authorList>
    </citation>
    <scope>NUCLEOTIDE SEQUENCE [LARGE SCALE GENOMIC DNA]</scope>
    <source>
        <strain evidence="3 4">CBS 600.67</strain>
    </source>
</reference>
<dbReference type="Pfam" id="PF12937">
    <property type="entry name" value="F-box-like"/>
    <property type="match status" value="1"/>
</dbReference>
<gene>
    <name evidence="3" type="ORF">BDW59DRAFT_161008</name>
</gene>
<comment type="caution">
    <text evidence="3">The sequence shown here is derived from an EMBL/GenBank/DDBJ whole genome shotgun (WGS) entry which is preliminary data.</text>
</comment>
<dbReference type="PROSITE" id="PS50297">
    <property type="entry name" value="ANK_REP_REGION"/>
    <property type="match status" value="1"/>
</dbReference>
<dbReference type="Gene3D" id="1.25.40.20">
    <property type="entry name" value="Ankyrin repeat-containing domain"/>
    <property type="match status" value="1"/>
</dbReference>
<dbReference type="InterPro" id="IPR001810">
    <property type="entry name" value="F-box_dom"/>
</dbReference>
<dbReference type="InterPro" id="IPR036770">
    <property type="entry name" value="Ankyrin_rpt-contain_sf"/>
</dbReference>
<evidence type="ECO:0000256" key="1">
    <source>
        <dbReference type="PROSITE-ProRule" id="PRU00023"/>
    </source>
</evidence>
<evidence type="ECO:0000313" key="4">
    <source>
        <dbReference type="Proteomes" id="UP001610335"/>
    </source>
</evidence>
<feature type="domain" description="F-box" evidence="2">
    <location>
        <begin position="1"/>
        <end position="46"/>
    </location>
</feature>
<protein>
    <recommendedName>
        <fullName evidence="2">F-box domain-containing protein</fullName>
    </recommendedName>
</protein>
<proteinExistence type="predicted"/>
<keyword evidence="4" id="KW-1185">Reference proteome</keyword>
<organism evidence="3 4">
    <name type="scientific">Aspergillus cavernicola</name>
    <dbReference type="NCBI Taxonomy" id="176166"/>
    <lineage>
        <taxon>Eukaryota</taxon>
        <taxon>Fungi</taxon>
        <taxon>Dikarya</taxon>
        <taxon>Ascomycota</taxon>
        <taxon>Pezizomycotina</taxon>
        <taxon>Eurotiomycetes</taxon>
        <taxon>Eurotiomycetidae</taxon>
        <taxon>Eurotiales</taxon>
        <taxon>Aspergillaceae</taxon>
        <taxon>Aspergillus</taxon>
        <taxon>Aspergillus subgen. Nidulantes</taxon>
    </lineage>
</organism>
<dbReference type="Pfam" id="PF00023">
    <property type="entry name" value="Ank"/>
    <property type="match status" value="1"/>
</dbReference>
<evidence type="ECO:0000313" key="3">
    <source>
        <dbReference type="EMBL" id="KAL2826489.1"/>
    </source>
</evidence>
<sequence>MPLQTLPAELLCNIAGHIGSLNTLSALSRVSRKFNAVFDPILYQKDAQSLFIYNPRHTREKKEYSLIPPLVGAVNSGHLHLVQLLVEHGANVNAYYQGLVNTRSILSSEGSPLQLAMDLGHQDIGDHLRVNGAVLQTGAVFDRLMEPFRIRTCTRSPD</sequence>
<name>A0ABR4IFF0_9EURO</name>
<feature type="repeat" description="ANK" evidence="1">
    <location>
        <begin position="69"/>
        <end position="97"/>
    </location>
</feature>
<dbReference type="InterPro" id="IPR002110">
    <property type="entry name" value="Ankyrin_rpt"/>
</dbReference>
<dbReference type="SUPFAM" id="SSF48403">
    <property type="entry name" value="Ankyrin repeat"/>
    <property type="match status" value="1"/>
</dbReference>
<dbReference type="Proteomes" id="UP001610335">
    <property type="component" value="Unassembled WGS sequence"/>
</dbReference>
<dbReference type="PROSITE" id="PS50088">
    <property type="entry name" value="ANK_REPEAT"/>
    <property type="match status" value="1"/>
</dbReference>
<keyword evidence="1" id="KW-0040">ANK repeat</keyword>
<dbReference type="EMBL" id="JBFXLS010000030">
    <property type="protein sequence ID" value="KAL2826489.1"/>
    <property type="molecule type" value="Genomic_DNA"/>
</dbReference>